<sequence length="279" mass="32056">MGRLPVHSRKAHTEEAHALQLESINCLYMNAASLPNKMADLRELSNANRVHLIRISEPSQFSDQELAIPGMSFFRNDRKTGIGGGLVVYIRSCLEVHQVHNLEFNNLQESIWCSVRLSTTSRCLLGVTYRKPAADIGYDSRVLERISCSTRLGFTHILILGNFNLLRVNFAEHTYIECENSTEARFFNLIEDLRLCENVKSAIRWRNSQTPSRLDCVFTNEEFLVENLSILAPLRKSEHAVIAFSFVTKTELRYPTNNMRWNFKRLNASALQDYLQQVD</sequence>
<organism evidence="1 2">
    <name type="scientific">Schistosoma haematobium</name>
    <name type="common">Blood fluke</name>
    <dbReference type="NCBI Taxonomy" id="6185"/>
    <lineage>
        <taxon>Eukaryota</taxon>
        <taxon>Metazoa</taxon>
        <taxon>Spiralia</taxon>
        <taxon>Lophotrochozoa</taxon>
        <taxon>Platyhelminthes</taxon>
        <taxon>Trematoda</taxon>
        <taxon>Digenea</taxon>
        <taxon>Strigeidida</taxon>
        <taxon>Schistosomatoidea</taxon>
        <taxon>Schistosomatidae</taxon>
        <taxon>Schistosoma</taxon>
    </lineage>
</organism>
<dbReference type="PANTHER" id="PTHR33395:SF22">
    <property type="entry name" value="REVERSE TRANSCRIPTASE DOMAIN-CONTAINING PROTEIN"/>
    <property type="match status" value="1"/>
</dbReference>
<keyword evidence="2" id="KW-1185">Reference proteome</keyword>
<dbReference type="RefSeq" id="XP_035586804.1">
    <property type="nucleotide sequence ID" value="XM_035730626.1"/>
</dbReference>
<proteinExistence type="predicted"/>
<dbReference type="KEGG" id="shx:MS3_00002933"/>
<gene>
    <name evidence="1" type="ORF">MS3_00002933</name>
</gene>
<dbReference type="SUPFAM" id="SSF56219">
    <property type="entry name" value="DNase I-like"/>
    <property type="match status" value="1"/>
</dbReference>
<dbReference type="CTD" id="58546319"/>
<evidence type="ECO:0000313" key="1">
    <source>
        <dbReference type="EMBL" id="KAH9590121.1"/>
    </source>
</evidence>
<protein>
    <submittedName>
        <fullName evidence="1">Uncharacterized protein</fullName>
    </submittedName>
</protein>
<name>A0A6A5D3E9_SCHHA</name>
<reference evidence="1" key="2">
    <citation type="journal article" date="2019" name="Gigascience">
        <title>High-quality Schistosoma haematobium genome achieved by single-molecule and long-range sequencing.</title>
        <authorList>
            <person name="Stroehlein A.J."/>
            <person name="Korhonen P.K."/>
            <person name="Chong T.M."/>
            <person name="Lim Y.L."/>
            <person name="Chan K.G."/>
            <person name="Webster B."/>
            <person name="Rollinson D."/>
            <person name="Brindley P.J."/>
            <person name="Gasser R.B."/>
            <person name="Young N.D."/>
        </authorList>
    </citation>
    <scope>NUCLEOTIDE SEQUENCE</scope>
</reference>
<dbReference type="Pfam" id="PF14529">
    <property type="entry name" value="Exo_endo_phos_2"/>
    <property type="match status" value="1"/>
</dbReference>
<dbReference type="EMBL" id="AMPZ03000002">
    <property type="protein sequence ID" value="KAH9590121.1"/>
    <property type="molecule type" value="Genomic_DNA"/>
</dbReference>
<dbReference type="PANTHER" id="PTHR33395">
    <property type="entry name" value="TRANSCRIPTASE, PUTATIVE-RELATED-RELATED"/>
    <property type="match status" value="1"/>
</dbReference>
<dbReference type="GO" id="GO:0003824">
    <property type="term" value="F:catalytic activity"/>
    <property type="evidence" value="ECO:0007669"/>
    <property type="project" value="InterPro"/>
</dbReference>
<comment type="caution">
    <text evidence="1">The sequence shown here is derived from an EMBL/GenBank/DDBJ whole genome shotgun (WGS) entry which is preliminary data.</text>
</comment>
<accession>A0A6A5D3E9</accession>
<dbReference type="GeneID" id="58546319"/>
<reference evidence="1" key="1">
    <citation type="journal article" date="2012" name="Nat. Genet.">
        <title>Whole-genome sequence of Schistosoma haematobium.</title>
        <authorList>
            <person name="Young N.D."/>
            <person name="Jex A.R."/>
            <person name="Li B."/>
            <person name="Liu S."/>
            <person name="Yang L."/>
            <person name="Xiong Z."/>
            <person name="Li Y."/>
            <person name="Cantacessi C."/>
            <person name="Hall R.S."/>
            <person name="Xu X."/>
            <person name="Chen F."/>
            <person name="Wu X."/>
            <person name="Zerlotini A."/>
            <person name="Oliveira G."/>
            <person name="Hofmann A."/>
            <person name="Zhang G."/>
            <person name="Fang X."/>
            <person name="Kang Y."/>
            <person name="Campbell B.E."/>
            <person name="Loukas A."/>
            <person name="Ranganathan S."/>
            <person name="Rollinson D."/>
            <person name="Rinaldi G."/>
            <person name="Brindley P.J."/>
            <person name="Yang H."/>
            <person name="Wang J."/>
            <person name="Wang J."/>
            <person name="Gasser R.B."/>
        </authorList>
    </citation>
    <scope>NUCLEOTIDE SEQUENCE</scope>
</reference>
<evidence type="ECO:0000313" key="2">
    <source>
        <dbReference type="Proteomes" id="UP000471633"/>
    </source>
</evidence>
<reference evidence="1" key="4">
    <citation type="journal article" date="2022" name="PLoS Pathog.">
        <title>Chromosome-level genome of Schistosoma haematobium underpins genome-wide explorations of molecular variation.</title>
        <authorList>
            <person name="Stroehlein A.J."/>
            <person name="Korhonen P.K."/>
            <person name="Lee V.V."/>
            <person name="Ralph S.A."/>
            <person name="Mentink-Kane M."/>
            <person name="You H."/>
            <person name="McManus D.P."/>
            <person name="Tchuente L.T."/>
            <person name="Stothard J.R."/>
            <person name="Kaur P."/>
            <person name="Dudchenko O."/>
            <person name="Aiden E.L."/>
            <person name="Yang B."/>
            <person name="Yang H."/>
            <person name="Emery A.M."/>
            <person name="Webster B.L."/>
            <person name="Brindley P.J."/>
            <person name="Rollinson D."/>
            <person name="Chang B.C.H."/>
            <person name="Gasser R.B."/>
            <person name="Young N.D."/>
        </authorList>
    </citation>
    <scope>NUCLEOTIDE SEQUENCE</scope>
</reference>
<dbReference type="InterPro" id="IPR036691">
    <property type="entry name" value="Endo/exonu/phosph_ase_sf"/>
</dbReference>
<dbReference type="InterPro" id="IPR005135">
    <property type="entry name" value="Endo/exonuclease/phosphatase"/>
</dbReference>
<dbReference type="Proteomes" id="UP000471633">
    <property type="component" value="Unassembled WGS sequence"/>
</dbReference>
<reference evidence="1" key="3">
    <citation type="submission" date="2021-06" db="EMBL/GenBank/DDBJ databases">
        <title>Chromosome-level genome assembly for S. haematobium.</title>
        <authorList>
            <person name="Stroehlein A.J."/>
        </authorList>
    </citation>
    <scope>NUCLEOTIDE SEQUENCE</scope>
</reference>
<dbReference type="AlphaFoldDB" id="A0A6A5D3E9"/>
<dbReference type="Gene3D" id="3.60.10.10">
    <property type="entry name" value="Endonuclease/exonuclease/phosphatase"/>
    <property type="match status" value="1"/>
</dbReference>